<dbReference type="PANTHER" id="PTHR46614">
    <property type="entry name" value="MORN REPEAT-CONTAINING PROTEIN 4"/>
    <property type="match status" value="1"/>
</dbReference>
<evidence type="ECO:0000313" key="5">
    <source>
        <dbReference type="Proteomes" id="UP000549394"/>
    </source>
</evidence>
<gene>
    <name evidence="4" type="ORF">DGYR_LOCUS4210</name>
</gene>
<dbReference type="Proteomes" id="UP000549394">
    <property type="component" value="Unassembled WGS sequence"/>
</dbReference>
<dbReference type="AlphaFoldDB" id="A0A7I8VJN3"/>
<reference evidence="4 5" key="1">
    <citation type="submission" date="2020-08" db="EMBL/GenBank/DDBJ databases">
        <authorList>
            <person name="Hejnol A."/>
        </authorList>
    </citation>
    <scope>NUCLEOTIDE SEQUENCE [LARGE SCALE GENOMIC DNA]</scope>
</reference>
<dbReference type="SMART" id="SM00698">
    <property type="entry name" value="MORN"/>
    <property type="match status" value="4"/>
</dbReference>
<evidence type="ECO:0000256" key="1">
    <source>
        <dbReference type="ARBA" id="ARBA00004316"/>
    </source>
</evidence>
<dbReference type="Gene3D" id="2.20.110.10">
    <property type="entry name" value="Histone H3 K4-specific methyltransferase SET7/9 N-terminal domain"/>
    <property type="match status" value="2"/>
</dbReference>
<evidence type="ECO:0000256" key="3">
    <source>
        <dbReference type="ARBA" id="ARBA00023273"/>
    </source>
</evidence>
<comment type="caution">
    <text evidence="4">The sequence shown here is derived from an EMBL/GenBank/DDBJ whole genome shotgun (WGS) entry which is preliminary data.</text>
</comment>
<dbReference type="OrthoDB" id="406044at2759"/>
<keyword evidence="3" id="KW-0966">Cell projection</keyword>
<accession>A0A7I8VJN3</accession>
<sequence length="146" mass="16724">MREAYNYSDNSRYFGEWNDEGQRHGKGRLEFSDGSTYDGEFENGLFCGYGILEMKDESRYEGQFYNGKFHGTGIFRRADGTQFEGQFKEGKVWGSGLMTFADGSHGLPRNEGYFEGTMLVRREKCLEVLKRANDSAEKALNIVNDF</sequence>
<dbReference type="InterPro" id="IPR003409">
    <property type="entry name" value="MORN"/>
</dbReference>
<keyword evidence="5" id="KW-1185">Reference proteome</keyword>
<name>A0A7I8VJN3_9ANNE</name>
<dbReference type="Pfam" id="PF02493">
    <property type="entry name" value="MORN"/>
    <property type="match status" value="4"/>
</dbReference>
<evidence type="ECO:0000313" key="4">
    <source>
        <dbReference type="EMBL" id="CAD5115469.1"/>
    </source>
</evidence>
<dbReference type="PANTHER" id="PTHR46614:SF1">
    <property type="entry name" value="MORN REPEAT-CONTAINING PROTEIN 4"/>
    <property type="match status" value="1"/>
</dbReference>
<dbReference type="GO" id="GO:0048678">
    <property type="term" value="P:response to axon injury"/>
    <property type="evidence" value="ECO:0007669"/>
    <property type="project" value="TreeGrafter"/>
</dbReference>
<keyword evidence="2" id="KW-0677">Repeat</keyword>
<evidence type="ECO:0000256" key="2">
    <source>
        <dbReference type="ARBA" id="ARBA00022737"/>
    </source>
</evidence>
<dbReference type="GO" id="GO:0042995">
    <property type="term" value="C:cell projection"/>
    <property type="evidence" value="ECO:0007669"/>
    <property type="project" value="UniProtKB-SubCell"/>
</dbReference>
<proteinExistence type="predicted"/>
<protein>
    <submittedName>
        <fullName evidence="4">DgyrCDS4441</fullName>
    </submittedName>
</protein>
<dbReference type="EMBL" id="CAJFCJ010000006">
    <property type="protein sequence ID" value="CAD5115469.1"/>
    <property type="molecule type" value="Genomic_DNA"/>
</dbReference>
<dbReference type="SUPFAM" id="SSF82185">
    <property type="entry name" value="Histone H3 K4-specific methyltransferase SET7/9 N-terminal domain"/>
    <property type="match status" value="1"/>
</dbReference>
<organism evidence="4 5">
    <name type="scientific">Dimorphilus gyrociliatus</name>
    <dbReference type="NCBI Taxonomy" id="2664684"/>
    <lineage>
        <taxon>Eukaryota</taxon>
        <taxon>Metazoa</taxon>
        <taxon>Spiralia</taxon>
        <taxon>Lophotrochozoa</taxon>
        <taxon>Annelida</taxon>
        <taxon>Polychaeta</taxon>
        <taxon>Polychaeta incertae sedis</taxon>
        <taxon>Dinophilidae</taxon>
        <taxon>Dimorphilus</taxon>
    </lineage>
</organism>
<dbReference type="InterPro" id="IPR052315">
    <property type="entry name" value="MORN4"/>
</dbReference>
<comment type="subcellular location">
    <subcellularLocation>
        <location evidence="1">Cell projection</location>
    </subcellularLocation>
</comment>